<evidence type="ECO:0000313" key="2">
    <source>
        <dbReference type="EMBL" id="KFB47599.1"/>
    </source>
</evidence>
<sequence>MQHNPATFPVDGEIDNAYLGLFVVFQKSIRIGFGSEPTLLSSPSGAMPSTRIAVALVISSRFVYCYAYSGICEWRLPDGNAWETVCRNRSGTEQLYPIAFQRPGLMGTDEHDLFRTGGTSYSCLRFVIRCGRVQFELRCKNVSAIYSISPPHPKHGKSDIVLTGTHNFSKPDNCSKKNTKHFYFEGHVSRFVLIRYCINVLYKQESLVGYWLFVSHKNTQQDNEEIVRYVTTKYPMLKPADTNRTAVQLWWNPLKHCNCELYDSYIQRAARCSLPMFISSELNERVLIAPKGESKVPHPNIVGQWFVTIPIQIVTVLLGALLSYLYAKFNDSYVHF</sequence>
<evidence type="ECO:0000313" key="4">
    <source>
        <dbReference type="Proteomes" id="UP000030765"/>
    </source>
</evidence>
<accession>A0A084WBK5</accession>
<evidence type="ECO:0000313" key="3">
    <source>
        <dbReference type="EnsemblMetazoa" id="ASIC015568-PA"/>
    </source>
</evidence>
<dbReference type="AlphaFoldDB" id="A0A084WBK5"/>
<keyword evidence="1" id="KW-0472">Membrane</keyword>
<protein>
    <submittedName>
        <fullName evidence="2 3">Uncharacterized protein</fullName>
    </submittedName>
</protein>
<keyword evidence="1" id="KW-1133">Transmembrane helix</keyword>
<dbReference type="VEuPathDB" id="VectorBase:ASIC015568"/>
<dbReference type="EMBL" id="ATLV01022361">
    <property type="status" value="NOT_ANNOTATED_CDS"/>
    <property type="molecule type" value="Genomic_DNA"/>
</dbReference>
<keyword evidence="1" id="KW-0812">Transmembrane</keyword>
<reference evidence="3" key="2">
    <citation type="submission" date="2020-05" db="UniProtKB">
        <authorList>
            <consortium name="EnsemblMetazoa"/>
        </authorList>
    </citation>
    <scope>IDENTIFICATION</scope>
</reference>
<feature type="transmembrane region" description="Helical" evidence="1">
    <location>
        <begin position="305"/>
        <end position="327"/>
    </location>
</feature>
<keyword evidence="4" id="KW-1185">Reference proteome</keyword>
<evidence type="ECO:0000256" key="1">
    <source>
        <dbReference type="SAM" id="Phobius"/>
    </source>
</evidence>
<gene>
    <name evidence="2" type="ORF">ZHAS_00015568</name>
</gene>
<reference evidence="2 4" key="1">
    <citation type="journal article" date="2014" name="BMC Genomics">
        <title>Genome sequence of Anopheles sinensis provides insight into genetics basis of mosquito competence for malaria parasites.</title>
        <authorList>
            <person name="Zhou D."/>
            <person name="Zhang D."/>
            <person name="Ding G."/>
            <person name="Shi L."/>
            <person name="Hou Q."/>
            <person name="Ye Y."/>
            <person name="Xu Y."/>
            <person name="Zhou H."/>
            <person name="Xiong C."/>
            <person name="Li S."/>
            <person name="Yu J."/>
            <person name="Hong S."/>
            <person name="Yu X."/>
            <person name="Zou P."/>
            <person name="Chen C."/>
            <person name="Chang X."/>
            <person name="Wang W."/>
            <person name="Lv Y."/>
            <person name="Sun Y."/>
            <person name="Ma L."/>
            <person name="Shen B."/>
            <person name="Zhu C."/>
        </authorList>
    </citation>
    <scope>NUCLEOTIDE SEQUENCE [LARGE SCALE GENOMIC DNA]</scope>
</reference>
<dbReference type="Proteomes" id="UP000030765">
    <property type="component" value="Unassembled WGS sequence"/>
</dbReference>
<name>A0A084WBK5_ANOSI</name>
<organism evidence="2">
    <name type="scientific">Anopheles sinensis</name>
    <name type="common">Mosquito</name>
    <dbReference type="NCBI Taxonomy" id="74873"/>
    <lineage>
        <taxon>Eukaryota</taxon>
        <taxon>Metazoa</taxon>
        <taxon>Ecdysozoa</taxon>
        <taxon>Arthropoda</taxon>
        <taxon>Hexapoda</taxon>
        <taxon>Insecta</taxon>
        <taxon>Pterygota</taxon>
        <taxon>Neoptera</taxon>
        <taxon>Endopterygota</taxon>
        <taxon>Diptera</taxon>
        <taxon>Nematocera</taxon>
        <taxon>Culicoidea</taxon>
        <taxon>Culicidae</taxon>
        <taxon>Anophelinae</taxon>
        <taxon>Anopheles</taxon>
    </lineage>
</organism>
<dbReference type="EMBL" id="KE525331">
    <property type="protein sequence ID" value="KFB47599.1"/>
    <property type="molecule type" value="Genomic_DNA"/>
</dbReference>
<proteinExistence type="predicted"/>
<dbReference type="EnsemblMetazoa" id="ASIC015568-RA">
    <property type="protein sequence ID" value="ASIC015568-PA"/>
    <property type="gene ID" value="ASIC015568"/>
</dbReference>